<evidence type="ECO:0000313" key="3">
    <source>
        <dbReference type="Proteomes" id="UP000789719"/>
    </source>
</evidence>
<sequence>MKNIWASYVTAVELMVALALVLTFGIRGIVDVVVYHAYFWQNYISVSVRSVFGAIAFFGIIALIEYFNLKRKAKK</sequence>
<dbReference type="RefSeq" id="WP_230097815.1">
    <property type="nucleotide sequence ID" value="NZ_CAKKNT010000001.1"/>
</dbReference>
<evidence type="ECO:0000256" key="1">
    <source>
        <dbReference type="SAM" id="Phobius"/>
    </source>
</evidence>
<protein>
    <submittedName>
        <fullName evidence="2">Uncharacterized protein</fullName>
    </submittedName>
</protein>
<evidence type="ECO:0000313" key="2">
    <source>
        <dbReference type="EMBL" id="CAH0417685.1"/>
    </source>
</evidence>
<comment type="caution">
    <text evidence="2">The sequence shown here is derived from an EMBL/GenBank/DDBJ whole genome shotgun (WGS) entry which is preliminary data.</text>
</comment>
<keyword evidence="1" id="KW-0812">Transmembrane</keyword>
<feature type="transmembrane region" description="Helical" evidence="1">
    <location>
        <begin position="50"/>
        <end position="69"/>
    </location>
</feature>
<organism evidence="2 3">
    <name type="scientific">Periweissella ghanensis</name>
    <dbReference type="NCBI Taxonomy" id="467997"/>
    <lineage>
        <taxon>Bacteria</taxon>
        <taxon>Bacillati</taxon>
        <taxon>Bacillota</taxon>
        <taxon>Bacilli</taxon>
        <taxon>Lactobacillales</taxon>
        <taxon>Lactobacillaceae</taxon>
        <taxon>Periweissella</taxon>
    </lineage>
</organism>
<keyword evidence="1" id="KW-1133">Transmembrane helix</keyword>
<proteinExistence type="predicted"/>
<gene>
    <name evidence="2" type="ORF">WGH24286_00097</name>
</gene>
<reference evidence="2 3" key="1">
    <citation type="submission" date="2021-11" db="EMBL/GenBank/DDBJ databases">
        <authorList>
            <person name="Depoorter E."/>
        </authorList>
    </citation>
    <scope>NUCLEOTIDE SEQUENCE [LARGE SCALE GENOMIC DNA]</scope>
    <source>
        <strain evidence="2 3">LMG 24286</strain>
    </source>
</reference>
<name>A0ABM8ZA07_9LACO</name>
<keyword evidence="3" id="KW-1185">Reference proteome</keyword>
<dbReference type="Proteomes" id="UP000789719">
    <property type="component" value="Unassembled WGS sequence"/>
</dbReference>
<dbReference type="EMBL" id="CAKKNT010000001">
    <property type="protein sequence ID" value="CAH0417685.1"/>
    <property type="molecule type" value="Genomic_DNA"/>
</dbReference>
<accession>A0ABM8ZA07</accession>
<feature type="transmembrane region" description="Helical" evidence="1">
    <location>
        <begin position="12"/>
        <end position="38"/>
    </location>
</feature>
<keyword evidence="1" id="KW-0472">Membrane</keyword>